<keyword evidence="4" id="KW-1185">Reference proteome</keyword>
<dbReference type="GO" id="GO:0006436">
    <property type="term" value="P:tryptophanyl-tRNA aminoacylation"/>
    <property type="evidence" value="ECO:0007669"/>
    <property type="project" value="TreeGrafter"/>
</dbReference>
<accession>L5MDZ3</accession>
<evidence type="ECO:0000313" key="3">
    <source>
        <dbReference type="EMBL" id="ELK36849.1"/>
    </source>
</evidence>
<name>L5MDZ3_MYODS</name>
<proteinExistence type="predicted"/>
<gene>
    <name evidence="3" type="ORF">MDA_GLEAN10003150</name>
</gene>
<organism evidence="3 4">
    <name type="scientific">Myotis davidii</name>
    <name type="common">David's myotis</name>
    <dbReference type="NCBI Taxonomy" id="225400"/>
    <lineage>
        <taxon>Eukaryota</taxon>
        <taxon>Metazoa</taxon>
        <taxon>Chordata</taxon>
        <taxon>Craniata</taxon>
        <taxon>Vertebrata</taxon>
        <taxon>Euteleostomi</taxon>
        <taxon>Mammalia</taxon>
        <taxon>Eutheria</taxon>
        <taxon>Laurasiatheria</taxon>
        <taxon>Chiroptera</taxon>
        <taxon>Yangochiroptera</taxon>
        <taxon>Vespertilionidae</taxon>
        <taxon>Myotis</taxon>
    </lineage>
</organism>
<dbReference type="EMBL" id="KB101168">
    <property type="protein sequence ID" value="ELK36849.1"/>
    <property type="molecule type" value="Genomic_DNA"/>
</dbReference>
<reference evidence="4" key="1">
    <citation type="journal article" date="2013" name="Science">
        <title>Comparative analysis of bat genomes provides insight into the evolution of flight and immunity.</title>
        <authorList>
            <person name="Zhang G."/>
            <person name="Cowled C."/>
            <person name="Shi Z."/>
            <person name="Huang Z."/>
            <person name="Bishop-Lilly K.A."/>
            <person name="Fang X."/>
            <person name="Wynne J.W."/>
            <person name="Xiong Z."/>
            <person name="Baker M.L."/>
            <person name="Zhao W."/>
            <person name="Tachedjian M."/>
            <person name="Zhu Y."/>
            <person name="Zhou P."/>
            <person name="Jiang X."/>
            <person name="Ng J."/>
            <person name="Yang L."/>
            <person name="Wu L."/>
            <person name="Xiao J."/>
            <person name="Feng Y."/>
            <person name="Chen Y."/>
            <person name="Sun X."/>
            <person name="Zhang Y."/>
            <person name="Marsh G.A."/>
            <person name="Crameri G."/>
            <person name="Broder C.C."/>
            <person name="Frey K.G."/>
            <person name="Wang L.F."/>
            <person name="Wang J."/>
        </authorList>
    </citation>
    <scope>NUCLEOTIDE SEQUENCE [LARGE SCALE GENOMIC DNA]</scope>
</reference>
<dbReference type="SUPFAM" id="SSF52374">
    <property type="entry name" value="Nucleotidylyl transferase"/>
    <property type="match status" value="1"/>
</dbReference>
<sequence length="176" mass="20068">MGNISFPAIQAAPSLSYSFPQIFGGEMDIQGLIPCAINKDPYFRMTRYVTPRIFYPKPPCYTRPSSPPCRRLRPKGVPATPTPPFSSQTQPSRSRPRSTSMCFLEGKTPSSKHKQFGENGHVDVSFMYMTFFLEDEDKLEQIRKDYSSGAMLTWELKKELVEVLHPLLAEHQSRCK</sequence>
<dbReference type="PANTHER" id="PTHR10055">
    <property type="entry name" value="TRYPTOPHANYL-TRNA SYNTHETASE"/>
    <property type="match status" value="1"/>
</dbReference>
<dbReference type="Proteomes" id="UP000010556">
    <property type="component" value="Unassembled WGS sequence"/>
</dbReference>
<dbReference type="PANTHER" id="PTHR10055:SF1">
    <property type="entry name" value="TRYPTOPHAN--TRNA LIGASE, CYTOPLASMIC"/>
    <property type="match status" value="1"/>
</dbReference>
<keyword evidence="3" id="KW-0030">Aminoacyl-tRNA synthetase</keyword>
<feature type="region of interest" description="Disordered" evidence="2">
    <location>
        <begin position="62"/>
        <end position="116"/>
    </location>
</feature>
<dbReference type="Gene3D" id="3.40.50.620">
    <property type="entry name" value="HUPs"/>
    <property type="match status" value="1"/>
</dbReference>
<evidence type="ECO:0000256" key="2">
    <source>
        <dbReference type="SAM" id="MobiDB-lite"/>
    </source>
</evidence>
<feature type="compositionally biased region" description="Low complexity" evidence="2">
    <location>
        <begin position="85"/>
        <end position="100"/>
    </location>
</feature>
<protein>
    <recommendedName>
        <fullName evidence="1">Tryptophanyl-tRNA synthetase</fullName>
    </recommendedName>
</protein>
<evidence type="ECO:0000313" key="4">
    <source>
        <dbReference type="Proteomes" id="UP000010556"/>
    </source>
</evidence>
<dbReference type="AlphaFoldDB" id="L5MDZ3"/>
<keyword evidence="3" id="KW-0436">Ligase</keyword>
<dbReference type="InterPro" id="IPR014729">
    <property type="entry name" value="Rossmann-like_a/b/a_fold"/>
</dbReference>
<dbReference type="GO" id="GO:0004830">
    <property type="term" value="F:tryptophan-tRNA ligase activity"/>
    <property type="evidence" value="ECO:0007669"/>
    <property type="project" value="TreeGrafter"/>
</dbReference>
<dbReference type="GO" id="GO:0005737">
    <property type="term" value="C:cytoplasm"/>
    <property type="evidence" value="ECO:0007669"/>
    <property type="project" value="TreeGrafter"/>
</dbReference>
<evidence type="ECO:0000256" key="1">
    <source>
        <dbReference type="ARBA" id="ARBA00030268"/>
    </source>
</evidence>
<dbReference type="Gene3D" id="1.10.240.10">
    <property type="entry name" value="Tyrosyl-Transfer RNA Synthetase"/>
    <property type="match status" value="1"/>
</dbReference>